<reference evidence="2 3" key="1">
    <citation type="submission" date="2019-04" db="EMBL/GenBank/DDBJ databases">
        <title>Fungal friends and foes A comparative genomics study of 23 Aspergillus species from section Flavi.</title>
        <authorList>
            <consortium name="DOE Joint Genome Institute"/>
            <person name="Kjaerbolling I."/>
            <person name="Vesth T.C."/>
            <person name="Frisvad J.C."/>
            <person name="Nybo J.L."/>
            <person name="Theobald S."/>
            <person name="Kildgaard S."/>
            <person name="Petersen T.I."/>
            <person name="Kuo A."/>
            <person name="Sato A."/>
            <person name="Lyhne E.K."/>
            <person name="Kogle M.E."/>
            <person name="Wiebenga A."/>
            <person name="Kun R.S."/>
            <person name="Lubbers R.J."/>
            <person name="Makela M.R."/>
            <person name="Barry K."/>
            <person name="Chovatia M."/>
            <person name="Clum A."/>
            <person name="Daum C."/>
            <person name="Haridas S."/>
            <person name="He G."/>
            <person name="LaButti K."/>
            <person name="Lipzen A."/>
            <person name="Mondo S."/>
            <person name="Pangilinan J."/>
            <person name="Riley R."/>
            <person name="Salamov A."/>
            <person name="Simmons B.A."/>
            <person name="Magnuson J.K."/>
            <person name="Henrissat B."/>
            <person name="Mortensen U.H."/>
            <person name="Larsen T.O."/>
            <person name="De vries R.P."/>
            <person name="Grigoriev I.V."/>
            <person name="Machida M."/>
            <person name="Baker S.E."/>
            <person name="Andersen M.R."/>
        </authorList>
    </citation>
    <scope>NUCLEOTIDE SEQUENCE [LARGE SCALE GENOMIC DNA]</scope>
    <source>
        <strain evidence="2 3">CBS 117635</strain>
    </source>
</reference>
<dbReference type="EMBL" id="ML732818">
    <property type="protein sequence ID" value="KAB8271326.1"/>
    <property type="molecule type" value="Genomic_DNA"/>
</dbReference>
<evidence type="ECO:0000313" key="3">
    <source>
        <dbReference type="Proteomes" id="UP000326289"/>
    </source>
</evidence>
<keyword evidence="3" id="KW-1185">Reference proteome</keyword>
<evidence type="ECO:0000256" key="1">
    <source>
        <dbReference type="SAM" id="Phobius"/>
    </source>
</evidence>
<accession>A0A5N6IXK4</accession>
<protein>
    <submittedName>
        <fullName evidence="2">Uncharacterized protein</fullName>
    </submittedName>
</protein>
<keyword evidence="1" id="KW-1133">Transmembrane helix</keyword>
<organism evidence="2 3">
    <name type="scientific">Aspergillus minisclerotigenes</name>
    <dbReference type="NCBI Taxonomy" id="656917"/>
    <lineage>
        <taxon>Eukaryota</taxon>
        <taxon>Fungi</taxon>
        <taxon>Dikarya</taxon>
        <taxon>Ascomycota</taxon>
        <taxon>Pezizomycotina</taxon>
        <taxon>Eurotiomycetes</taxon>
        <taxon>Eurotiomycetidae</taxon>
        <taxon>Eurotiales</taxon>
        <taxon>Aspergillaceae</taxon>
        <taxon>Aspergillus</taxon>
        <taxon>Aspergillus subgen. Circumdati</taxon>
    </lineage>
</organism>
<keyword evidence="1" id="KW-0812">Transmembrane</keyword>
<name>A0A5N6IXK4_9EURO</name>
<evidence type="ECO:0000313" key="2">
    <source>
        <dbReference type="EMBL" id="KAB8271326.1"/>
    </source>
</evidence>
<sequence length="112" mass="12836">MPVGFEWEEVFQCARKVGDVGFLLEVCEVGSDGEREPCRTQRRGNAAQWVCEEASRLGARMKNTSQLILLLFLSLLAFISVYYLFEQSRYHPLIDCRRETVPSEPKIYGGWG</sequence>
<dbReference type="AlphaFoldDB" id="A0A5N6IXK4"/>
<dbReference type="Proteomes" id="UP000326289">
    <property type="component" value="Unassembled WGS sequence"/>
</dbReference>
<keyword evidence="1" id="KW-0472">Membrane</keyword>
<proteinExistence type="predicted"/>
<gene>
    <name evidence="2" type="ORF">BDV30DRAFT_213844</name>
</gene>
<feature type="transmembrane region" description="Helical" evidence="1">
    <location>
        <begin position="67"/>
        <end position="85"/>
    </location>
</feature>